<keyword evidence="5" id="KW-0998">Cell outer membrane</keyword>
<evidence type="ECO:0000256" key="1">
    <source>
        <dbReference type="ARBA" id="ARBA00004442"/>
    </source>
</evidence>
<dbReference type="Pfam" id="PF07980">
    <property type="entry name" value="SusD_RagB"/>
    <property type="match status" value="1"/>
</dbReference>
<organism evidence="8 9">
    <name type="scientific">Chitinophaga horti</name>
    <dbReference type="NCBI Taxonomy" id="2920382"/>
    <lineage>
        <taxon>Bacteria</taxon>
        <taxon>Pseudomonadati</taxon>
        <taxon>Bacteroidota</taxon>
        <taxon>Chitinophagia</taxon>
        <taxon>Chitinophagales</taxon>
        <taxon>Chitinophagaceae</taxon>
        <taxon>Chitinophaga</taxon>
    </lineage>
</organism>
<dbReference type="Gene3D" id="1.25.40.900">
    <property type="match status" value="1"/>
</dbReference>
<sequence>MRFNRILIWALPVVMLASCKDFLDVKPKTQIDADVAFDDEQGFMDALTGVYLNMSVDALYGKELSYGLLDVLGQQHTRFVSTFHEYYDASFYRYTNDSVRRKTDGIYKAMYKTLANDNNLIANLATVNRRMFRDSNYAIINGEAHALRAFMHFDLLRLFGPSPAAPGGGATKAIPYMDVLTVDALPRLTVAEVLTRIQADLTIAAAALKTADPIVTGSVAPTSTYLRERYYKVNYYAVKALQARVYLYAGDKVNALAAAREVIGSGVFTFTPEPEMRSGNNVFTQELVFTFFKADMAAITTNYFTPGGNSLLTKNSDNEFKEVYEGTNDYRYVRITELQDSSSLLRLSTKLQQSAGTSAAYLRKLPIIRVSEMYYIAAECLKTTDPAAAVEYLNIVRRARNITADLSAGLTEAQLQNEIFKEYRKDLYLEGQLFYYYKRLNLPQIGAVNANNTIYVLPLPDSEVEYGNGK</sequence>
<comment type="similarity">
    <text evidence="2">Belongs to the SusD family.</text>
</comment>
<evidence type="ECO:0000259" key="7">
    <source>
        <dbReference type="Pfam" id="PF14322"/>
    </source>
</evidence>
<name>A0ABY6J828_9BACT</name>
<evidence type="ECO:0000256" key="3">
    <source>
        <dbReference type="ARBA" id="ARBA00022729"/>
    </source>
</evidence>
<evidence type="ECO:0000313" key="8">
    <source>
        <dbReference type="EMBL" id="UYQ95843.1"/>
    </source>
</evidence>
<keyword evidence="4" id="KW-0472">Membrane</keyword>
<feature type="domain" description="SusD-like N-terminal" evidence="7">
    <location>
        <begin position="21"/>
        <end position="209"/>
    </location>
</feature>
<evidence type="ECO:0000259" key="6">
    <source>
        <dbReference type="Pfam" id="PF07980"/>
    </source>
</evidence>
<dbReference type="RefSeq" id="WP_264283519.1">
    <property type="nucleotide sequence ID" value="NZ_CP107006.1"/>
</dbReference>
<dbReference type="Pfam" id="PF14322">
    <property type="entry name" value="SusD-like_3"/>
    <property type="match status" value="1"/>
</dbReference>
<feature type="domain" description="RagB/SusD" evidence="6">
    <location>
        <begin position="350"/>
        <end position="439"/>
    </location>
</feature>
<evidence type="ECO:0000313" key="9">
    <source>
        <dbReference type="Proteomes" id="UP001162741"/>
    </source>
</evidence>
<dbReference type="InterPro" id="IPR011990">
    <property type="entry name" value="TPR-like_helical_dom_sf"/>
</dbReference>
<comment type="subcellular location">
    <subcellularLocation>
        <location evidence="1">Cell outer membrane</location>
    </subcellularLocation>
</comment>
<accession>A0ABY6J828</accession>
<dbReference type="SUPFAM" id="SSF48452">
    <property type="entry name" value="TPR-like"/>
    <property type="match status" value="1"/>
</dbReference>
<protein>
    <submittedName>
        <fullName evidence="8">RagB/SusD family nutrient uptake outer membrane protein</fullName>
    </submittedName>
</protein>
<keyword evidence="9" id="KW-1185">Reference proteome</keyword>
<dbReference type="Gene3D" id="2.20.20.130">
    <property type="match status" value="1"/>
</dbReference>
<dbReference type="EMBL" id="CP107006">
    <property type="protein sequence ID" value="UYQ95843.1"/>
    <property type="molecule type" value="Genomic_DNA"/>
</dbReference>
<dbReference type="PROSITE" id="PS51257">
    <property type="entry name" value="PROKAR_LIPOPROTEIN"/>
    <property type="match status" value="1"/>
</dbReference>
<dbReference type="Proteomes" id="UP001162741">
    <property type="component" value="Chromosome"/>
</dbReference>
<evidence type="ECO:0000256" key="5">
    <source>
        <dbReference type="ARBA" id="ARBA00023237"/>
    </source>
</evidence>
<dbReference type="InterPro" id="IPR012944">
    <property type="entry name" value="SusD_RagB_dom"/>
</dbReference>
<dbReference type="InterPro" id="IPR033985">
    <property type="entry name" value="SusD-like_N"/>
</dbReference>
<evidence type="ECO:0000256" key="2">
    <source>
        <dbReference type="ARBA" id="ARBA00006275"/>
    </source>
</evidence>
<dbReference type="Gene3D" id="1.25.40.390">
    <property type="match status" value="1"/>
</dbReference>
<evidence type="ECO:0000256" key="4">
    <source>
        <dbReference type="ARBA" id="ARBA00023136"/>
    </source>
</evidence>
<keyword evidence="3" id="KW-0732">Signal</keyword>
<reference evidence="8" key="1">
    <citation type="submission" date="2022-10" db="EMBL/GenBank/DDBJ databases">
        <title>Chitinophaga sp. nov., isolated from soil.</title>
        <authorList>
            <person name="Jeon C.O."/>
        </authorList>
    </citation>
    <scope>NUCLEOTIDE SEQUENCE</scope>
    <source>
        <strain evidence="8">R8</strain>
    </source>
</reference>
<proteinExistence type="inferred from homology"/>
<gene>
    <name evidence="8" type="ORF">MKQ68_12100</name>
</gene>